<dbReference type="InterPro" id="IPR036427">
    <property type="entry name" value="Bromodomain-like_sf"/>
</dbReference>
<feature type="compositionally biased region" description="Basic and acidic residues" evidence="3">
    <location>
        <begin position="77"/>
        <end position="86"/>
    </location>
</feature>
<dbReference type="Gene3D" id="1.20.920.10">
    <property type="entry name" value="Bromodomain-like"/>
    <property type="match status" value="1"/>
</dbReference>
<feature type="domain" description="Bromo" evidence="4">
    <location>
        <begin position="340"/>
        <end position="411"/>
    </location>
</feature>
<feature type="compositionally biased region" description="Basic and acidic residues" evidence="3">
    <location>
        <begin position="123"/>
        <end position="158"/>
    </location>
</feature>
<feature type="region of interest" description="Disordered" evidence="3">
    <location>
        <begin position="72"/>
        <end position="92"/>
    </location>
</feature>
<dbReference type="CDD" id="cd00167">
    <property type="entry name" value="SANT"/>
    <property type="match status" value="1"/>
</dbReference>
<feature type="region of interest" description="Disordered" evidence="3">
    <location>
        <begin position="123"/>
        <end position="323"/>
    </location>
</feature>
<feature type="compositionally biased region" description="Basic and acidic residues" evidence="3">
    <location>
        <begin position="188"/>
        <end position="213"/>
    </location>
</feature>
<reference evidence="5" key="1">
    <citation type="submission" date="2019-10" db="EMBL/GenBank/DDBJ databases">
        <authorList>
            <person name="Zhang R."/>
            <person name="Pan Y."/>
            <person name="Wang J."/>
            <person name="Ma R."/>
            <person name="Yu S."/>
        </authorList>
    </citation>
    <scope>NUCLEOTIDE SEQUENCE</scope>
    <source>
        <strain evidence="5">LA-IB0</strain>
        <tissue evidence="5">Leaf</tissue>
    </source>
</reference>
<dbReference type="PANTHER" id="PTHR37888">
    <property type="entry name" value="DNA-BINDING BROMODOMAIN-CONTAINING PROTEIN"/>
    <property type="match status" value="1"/>
</dbReference>
<feature type="region of interest" description="Disordered" evidence="3">
    <location>
        <begin position="426"/>
        <end position="460"/>
    </location>
</feature>
<feature type="compositionally biased region" description="Basic and acidic residues" evidence="3">
    <location>
        <begin position="223"/>
        <end position="237"/>
    </location>
</feature>
<keyword evidence="1 2" id="KW-0103">Bromodomain</keyword>
<evidence type="ECO:0000313" key="6">
    <source>
        <dbReference type="Proteomes" id="UP000826271"/>
    </source>
</evidence>
<protein>
    <recommendedName>
        <fullName evidence="4">Bromo domain-containing protein</fullName>
    </recommendedName>
</protein>
<dbReference type="Gene3D" id="1.10.10.60">
    <property type="entry name" value="Homeodomain-like"/>
    <property type="match status" value="1"/>
</dbReference>
<keyword evidence="6" id="KW-1185">Reference proteome</keyword>
<feature type="compositionally biased region" description="Low complexity" evidence="3">
    <location>
        <begin position="513"/>
        <end position="534"/>
    </location>
</feature>
<gene>
    <name evidence="5" type="ORF">BUALT_Bualt16G0125100</name>
</gene>
<dbReference type="SUPFAM" id="SSF47370">
    <property type="entry name" value="Bromodomain"/>
    <property type="match status" value="1"/>
</dbReference>
<proteinExistence type="predicted"/>
<dbReference type="Pfam" id="PF00439">
    <property type="entry name" value="Bromodomain"/>
    <property type="match status" value="1"/>
</dbReference>
<evidence type="ECO:0000259" key="4">
    <source>
        <dbReference type="PROSITE" id="PS50014"/>
    </source>
</evidence>
<evidence type="ECO:0000256" key="1">
    <source>
        <dbReference type="ARBA" id="ARBA00023117"/>
    </source>
</evidence>
<evidence type="ECO:0000256" key="3">
    <source>
        <dbReference type="SAM" id="MobiDB-lite"/>
    </source>
</evidence>
<dbReference type="PROSITE" id="PS50014">
    <property type="entry name" value="BROMODOMAIN_2"/>
    <property type="match status" value="1"/>
</dbReference>
<name>A0AAV6WHK6_9LAMI</name>
<feature type="region of interest" description="Disordered" evidence="3">
    <location>
        <begin position="499"/>
        <end position="679"/>
    </location>
</feature>
<accession>A0AAV6WHK6</accession>
<feature type="compositionally biased region" description="Basic and acidic residues" evidence="3">
    <location>
        <begin position="606"/>
        <end position="634"/>
    </location>
</feature>
<evidence type="ECO:0000256" key="2">
    <source>
        <dbReference type="PROSITE-ProRule" id="PRU00035"/>
    </source>
</evidence>
<feature type="compositionally biased region" description="Basic and acidic residues" evidence="3">
    <location>
        <begin position="245"/>
        <end position="258"/>
    </location>
</feature>
<dbReference type="SMART" id="SM00717">
    <property type="entry name" value="SANT"/>
    <property type="match status" value="1"/>
</dbReference>
<dbReference type="SUPFAM" id="SSF46689">
    <property type="entry name" value="Homeodomain-like"/>
    <property type="match status" value="1"/>
</dbReference>
<evidence type="ECO:0000313" key="5">
    <source>
        <dbReference type="EMBL" id="KAG8367942.1"/>
    </source>
</evidence>
<organism evidence="5 6">
    <name type="scientific">Buddleja alternifolia</name>
    <dbReference type="NCBI Taxonomy" id="168488"/>
    <lineage>
        <taxon>Eukaryota</taxon>
        <taxon>Viridiplantae</taxon>
        <taxon>Streptophyta</taxon>
        <taxon>Embryophyta</taxon>
        <taxon>Tracheophyta</taxon>
        <taxon>Spermatophyta</taxon>
        <taxon>Magnoliopsida</taxon>
        <taxon>eudicotyledons</taxon>
        <taxon>Gunneridae</taxon>
        <taxon>Pentapetalae</taxon>
        <taxon>asterids</taxon>
        <taxon>lamiids</taxon>
        <taxon>Lamiales</taxon>
        <taxon>Scrophulariaceae</taxon>
        <taxon>Buddlejeae</taxon>
        <taxon>Buddleja</taxon>
    </lineage>
</organism>
<feature type="compositionally biased region" description="Basic and acidic residues" evidence="3">
    <location>
        <begin position="292"/>
        <end position="320"/>
    </location>
</feature>
<dbReference type="Proteomes" id="UP000826271">
    <property type="component" value="Unassembled WGS sequence"/>
</dbReference>
<dbReference type="InterPro" id="IPR001005">
    <property type="entry name" value="SANT/Myb"/>
</dbReference>
<sequence>MTKPDGIANDDVSPSWGTWEELLLAFAVNRHGTGAWESIASELQKRTSDPNLSLSAKTCRLKYLDLKRRFVAPNDDSDGRGDKSNVEEEESVPLLEELRKLRVAELRREVQRYDLNIESLELKMKRMEDERERASRREKSNSDLERKSEEVRDVKPAEAPETGGEPVAGSELEKDQLSVNESNSTDLEAEKLRAGEKESEPTRTAEEDVRQDRTGQSSEEPDELKSEPDRKSVREDSCNGSSNSIEKEESDRKAKTEPAADSAGLVESEAESDGGEAAAKENSDVQSSASRSRKEEEEGNDKVRRGSTSGDEREHEDQSRAVKGLSVESQPLFDFLQAIKAHKLGSVFERRLRSQESSKYQKTILQHLDLETIETRLKQGWYSGSTAKFFRDLLLLVNNAIVFFARNSSEANAATEIRRLISKEMSQKQAKSESSSGKQISLQSLSMSKKDEPEPSQSLILKPRIPGSLIVCRKRSSIAAKASDKKKEQVEEKETKLVEEPKITKKRTRDRFPSVSANSKKNVKKSPVVEPVKNTGKGGGSSEQKNENKKNQSTLDSKKRGAANFLNRMKQGGSSSSNNGVLLDALKNTPLTSESSSGKGGGSKNESGKRGEKKEPANNTRRSSETRQAKEKGSPGKRNVGRPPKRGAAPPPPPVLGKRGRGEVETPASKPAKKRTRKL</sequence>
<dbReference type="InterPro" id="IPR009057">
    <property type="entry name" value="Homeodomain-like_sf"/>
</dbReference>
<dbReference type="InterPro" id="IPR001487">
    <property type="entry name" value="Bromodomain"/>
</dbReference>
<feature type="compositionally biased region" description="Polar residues" evidence="3">
    <location>
        <begin position="177"/>
        <end position="186"/>
    </location>
</feature>
<dbReference type="Pfam" id="PF00249">
    <property type="entry name" value="Myb_DNA-binding"/>
    <property type="match status" value="1"/>
</dbReference>
<comment type="caution">
    <text evidence="5">The sequence shown here is derived from an EMBL/GenBank/DDBJ whole genome shotgun (WGS) entry which is preliminary data.</text>
</comment>
<dbReference type="AlphaFoldDB" id="A0AAV6WHK6"/>
<dbReference type="PANTHER" id="PTHR37888:SF11">
    <property type="entry name" value="DNA-BINDING BROMODOMAIN-CONTAINING PROTEIN"/>
    <property type="match status" value="1"/>
</dbReference>
<dbReference type="EMBL" id="WHWC01000016">
    <property type="protein sequence ID" value="KAG8367942.1"/>
    <property type="molecule type" value="Genomic_DNA"/>
</dbReference>
<dbReference type="SMART" id="SM00297">
    <property type="entry name" value="BROMO"/>
    <property type="match status" value="1"/>
</dbReference>
<feature type="compositionally biased region" description="Polar residues" evidence="3">
    <location>
        <begin position="427"/>
        <end position="447"/>
    </location>
</feature>